<dbReference type="Pfam" id="PF01037">
    <property type="entry name" value="AsnC_trans_reg"/>
    <property type="match status" value="1"/>
</dbReference>
<dbReference type="InterPro" id="IPR019888">
    <property type="entry name" value="Tscrpt_reg_AsnC-like"/>
</dbReference>
<dbReference type="OrthoDB" id="9812082at2"/>
<accession>A0A0R3LT50</accession>
<proteinExistence type="predicted"/>
<evidence type="ECO:0000256" key="1">
    <source>
        <dbReference type="ARBA" id="ARBA00023015"/>
    </source>
</evidence>
<evidence type="ECO:0000313" key="5">
    <source>
        <dbReference type="EMBL" id="KRR08461.1"/>
    </source>
</evidence>
<dbReference type="RefSeq" id="WP_057850644.1">
    <property type="nucleotide sequence ID" value="NZ_LLXX01000079.1"/>
</dbReference>
<dbReference type="SMART" id="SM00344">
    <property type="entry name" value="HTH_ASNC"/>
    <property type="match status" value="1"/>
</dbReference>
<evidence type="ECO:0000256" key="2">
    <source>
        <dbReference type="ARBA" id="ARBA00023125"/>
    </source>
</evidence>
<dbReference type="Gene3D" id="1.10.10.10">
    <property type="entry name" value="Winged helix-like DNA-binding domain superfamily/Winged helix DNA-binding domain"/>
    <property type="match status" value="1"/>
</dbReference>
<dbReference type="CDD" id="cd00090">
    <property type="entry name" value="HTH_ARSR"/>
    <property type="match status" value="1"/>
</dbReference>
<dbReference type="GO" id="GO:0043200">
    <property type="term" value="P:response to amino acid"/>
    <property type="evidence" value="ECO:0007669"/>
    <property type="project" value="TreeGrafter"/>
</dbReference>
<reference evidence="5 6" key="1">
    <citation type="submission" date="2014-03" db="EMBL/GenBank/DDBJ databases">
        <title>Bradyrhizobium valentinum sp. nov., isolated from effective nodules of Lupinus mariae-josephae, a lupine endemic of basic-lime soils in Eastern Spain.</title>
        <authorList>
            <person name="Duran D."/>
            <person name="Rey L."/>
            <person name="Navarro A."/>
            <person name="Busquets A."/>
            <person name="Imperial J."/>
            <person name="Ruiz-Argueso T."/>
        </authorList>
    </citation>
    <scope>NUCLEOTIDE SEQUENCE [LARGE SCALE GENOMIC DNA]</scope>
    <source>
        <strain evidence="5 6">LmjM3</strain>
    </source>
</reference>
<dbReference type="Gene3D" id="3.30.70.920">
    <property type="match status" value="1"/>
</dbReference>
<dbReference type="GO" id="GO:0006355">
    <property type="term" value="P:regulation of DNA-templated transcription"/>
    <property type="evidence" value="ECO:0007669"/>
    <property type="project" value="UniProtKB-ARBA"/>
</dbReference>
<dbReference type="Pfam" id="PF13404">
    <property type="entry name" value="HTH_AsnC-type"/>
    <property type="match status" value="1"/>
</dbReference>
<keyword evidence="6" id="KW-1185">Reference proteome</keyword>
<evidence type="ECO:0000256" key="3">
    <source>
        <dbReference type="ARBA" id="ARBA00023163"/>
    </source>
</evidence>
<dbReference type="InterPro" id="IPR019887">
    <property type="entry name" value="Tscrpt_reg_AsnC/Lrp_C"/>
</dbReference>
<dbReference type="InterPro" id="IPR036390">
    <property type="entry name" value="WH_DNA-bd_sf"/>
</dbReference>
<feature type="domain" description="HTH asnC-type" evidence="4">
    <location>
        <begin position="1"/>
        <end position="62"/>
    </location>
</feature>
<dbReference type="PRINTS" id="PR00033">
    <property type="entry name" value="HTHASNC"/>
</dbReference>
<comment type="caution">
    <text evidence="5">The sequence shown here is derived from an EMBL/GenBank/DDBJ whole genome shotgun (WGS) entry which is preliminary data.</text>
</comment>
<dbReference type="SUPFAM" id="SSF46785">
    <property type="entry name" value="Winged helix' DNA-binding domain"/>
    <property type="match status" value="1"/>
</dbReference>
<gene>
    <name evidence="5" type="ORF">CP49_31305</name>
</gene>
<organism evidence="5 6">
    <name type="scientific">Bradyrhizobium valentinum</name>
    <dbReference type="NCBI Taxonomy" id="1518501"/>
    <lineage>
        <taxon>Bacteria</taxon>
        <taxon>Pseudomonadati</taxon>
        <taxon>Pseudomonadota</taxon>
        <taxon>Alphaproteobacteria</taxon>
        <taxon>Hyphomicrobiales</taxon>
        <taxon>Nitrobacteraceae</taxon>
        <taxon>Bradyrhizobium</taxon>
    </lineage>
</organism>
<dbReference type="SUPFAM" id="SSF54909">
    <property type="entry name" value="Dimeric alpha+beta barrel"/>
    <property type="match status" value="1"/>
</dbReference>
<dbReference type="Proteomes" id="UP000051913">
    <property type="component" value="Unassembled WGS sequence"/>
</dbReference>
<keyword evidence="1" id="KW-0805">Transcription regulation</keyword>
<dbReference type="PROSITE" id="PS50956">
    <property type="entry name" value="HTH_ASNC_2"/>
    <property type="match status" value="1"/>
</dbReference>
<dbReference type="AlphaFoldDB" id="A0A0R3LT50"/>
<dbReference type="InterPro" id="IPR011991">
    <property type="entry name" value="ArsR-like_HTH"/>
</dbReference>
<dbReference type="PANTHER" id="PTHR30154:SF17">
    <property type="entry name" value="DNA-BINDING TRANSCRIPTIONAL ACTIVATOR DECR"/>
    <property type="match status" value="1"/>
</dbReference>
<evidence type="ECO:0000259" key="4">
    <source>
        <dbReference type="PROSITE" id="PS50956"/>
    </source>
</evidence>
<dbReference type="InterPro" id="IPR000485">
    <property type="entry name" value="AsnC-type_HTH_dom"/>
</dbReference>
<dbReference type="InterPro" id="IPR036388">
    <property type="entry name" value="WH-like_DNA-bd_sf"/>
</dbReference>
<keyword evidence="2" id="KW-0238">DNA-binding</keyword>
<dbReference type="PANTHER" id="PTHR30154">
    <property type="entry name" value="LEUCINE-RESPONSIVE REGULATORY PROTEIN"/>
    <property type="match status" value="1"/>
</dbReference>
<dbReference type="STRING" id="1518501.CQ10_06590"/>
<dbReference type="InterPro" id="IPR011008">
    <property type="entry name" value="Dimeric_a/b-barrel"/>
</dbReference>
<dbReference type="EMBL" id="LLXX01000079">
    <property type="protein sequence ID" value="KRR08461.1"/>
    <property type="molecule type" value="Genomic_DNA"/>
</dbReference>
<sequence>MDAIDRRILDILQNDSLVPVATIAEKVGLSPAPCWRRIRRLDEAGVIVRRVALLNRRMVNLPMTVFVSVKAPRHEAAWLQAFRRVIVDIPEIVEAWRLTGETDYLLRIVVPDIETYDAVYQRMIKRLEFSGVNSSIAMEELKFTTAVPTSYIKVKS</sequence>
<evidence type="ECO:0000313" key="6">
    <source>
        <dbReference type="Proteomes" id="UP000051913"/>
    </source>
</evidence>
<keyword evidence="3" id="KW-0804">Transcription</keyword>
<name>A0A0R3LT50_9BRAD</name>
<dbReference type="GO" id="GO:0043565">
    <property type="term" value="F:sequence-specific DNA binding"/>
    <property type="evidence" value="ECO:0007669"/>
    <property type="project" value="InterPro"/>
</dbReference>
<protein>
    <submittedName>
        <fullName evidence="5">ArsR family transcriptional regulator</fullName>
    </submittedName>
</protein>
<dbReference type="GO" id="GO:0005829">
    <property type="term" value="C:cytosol"/>
    <property type="evidence" value="ECO:0007669"/>
    <property type="project" value="TreeGrafter"/>
</dbReference>